<reference evidence="1 2" key="1">
    <citation type="submission" date="2019-09" db="EMBL/GenBank/DDBJ databases">
        <title>Genome sequencing of Ng87 strain.</title>
        <authorList>
            <person name="Karasev E.S."/>
            <person name="Andronov E."/>
        </authorList>
    </citation>
    <scope>NUCLEOTIDE SEQUENCE [LARGE SCALE GENOMIC DNA]</scope>
    <source>
        <strain evidence="1 2">Ng87</strain>
    </source>
</reference>
<dbReference type="RefSeq" id="WP_151043140.1">
    <property type="nucleotide sequence ID" value="NZ_VZUL01000002.1"/>
</dbReference>
<dbReference type="Proteomes" id="UP000386575">
    <property type="component" value="Unassembled WGS sequence"/>
</dbReference>
<comment type="caution">
    <text evidence="1">The sequence shown here is derived from an EMBL/GenBank/DDBJ whole genome shotgun (WGS) entry which is preliminary data.</text>
</comment>
<gene>
    <name evidence="1" type="ORF">F4V91_13160</name>
</gene>
<sequence>MKHRRGIDLAPFPPANFREFDGHQTLTLKSLQEWEVLGAKCGKCGKTTWLNKAAIIHHHGNQYLSNLGSRLRCECGNKEGNKVLVGKLGRG</sequence>
<evidence type="ECO:0000313" key="2">
    <source>
        <dbReference type="Proteomes" id="UP000386575"/>
    </source>
</evidence>
<organism evidence="1 2">
    <name type="scientific">Neorhizobium galegae</name>
    <name type="common">Rhizobium galegae</name>
    <dbReference type="NCBI Taxonomy" id="399"/>
    <lineage>
        <taxon>Bacteria</taxon>
        <taxon>Pseudomonadati</taxon>
        <taxon>Pseudomonadota</taxon>
        <taxon>Alphaproteobacteria</taxon>
        <taxon>Hyphomicrobiales</taxon>
        <taxon>Rhizobiaceae</taxon>
        <taxon>Rhizobium/Agrobacterium group</taxon>
        <taxon>Neorhizobium</taxon>
    </lineage>
</organism>
<proteinExistence type="predicted"/>
<name>A0A6A1TWL9_NEOGA</name>
<accession>A0A6A1TWL9</accession>
<evidence type="ECO:0000313" key="1">
    <source>
        <dbReference type="EMBL" id="KAB1087287.1"/>
    </source>
</evidence>
<protein>
    <submittedName>
        <fullName evidence="1">Uncharacterized protein</fullName>
    </submittedName>
</protein>
<dbReference type="EMBL" id="VZUL01000002">
    <property type="protein sequence ID" value="KAB1087287.1"/>
    <property type="molecule type" value="Genomic_DNA"/>
</dbReference>
<dbReference type="AlphaFoldDB" id="A0A6A1TWL9"/>